<sequence length="530" mass="53277">MIILDFFIVNVAIPSLQADLDAGAASVQWVVAGFGLAMGCGQITGGRLGDRYGRRRLFLLGMMLFTVASAVCGLATTSETLIAGRVAQGLSAALLSPQILSIISAGRSGPARTRAVSAYGITMGLAAACGQLIGGVLTQADVAGFGWRACFLINIPIGAAVLAVAPRAIRESRVDEPAIAGGGGDRGGRGGRDGLDVTGAVLATAALVAVVLPLVQGRDAGWPPWTWLCLAGGLVLLDVFVAHQWRRARRGRAPLVDLALFRERAFTVGLAATLVFFSGVASLFLFLAIYLQHGLGLDALRAGLVFTQLAVGYLATSLLGAPLVRRLGRVALAAGALEMAAGLGLLALTVDHLGVDGPVGLLTPALLIIGAGMGMVMAPLTATILAGIAPRHAGTASGLLATMQQVGNALGVAVVGIIFFRALGDPAGPDAAAGYPHALVVSIAYLAASSVASAALLMLLPARGASAWPAGQTGPAGQPAATRAVPSQGVPATLADGLVAAAPGPPGAGGPVRGQRRNPRGPRPGAREPN</sequence>
<reference evidence="8" key="1">
    <citation type="submission" date="2020-12" db="EMBL/GenBank/DDBJ databases">
        <title>Genomic characterization of non-nitrogen-fixing Frankia strains.</title>
        <authorList>
            <person name="Carlos-Shanley C."/>
            <person name="Guerra T."/>
            <person name="Hahn D."/>
        </authorList>
    </citation>
    <scope>NUCLEOTIDE SEQUENCE</scope>
    <source>
        <strain evidence="8">CN6</strain>
    </source>
</reference>
<feature type="compositionally biased region" description="Low complexity" evidence="5">
    <location>
        <begin position="469"/>
        <end position="482"/>
    </location>
</feature>
<feature type="transmembrane region" description="Helical" evidence="6">
    <location>
        <begin position="57"/>
        <end position="76"/>
    </location>
</feature>
<dbReference type="PANTHER" id="PTHR42718">
    <property type="entry name" value="MAJOR FACILITATOR SUPERFAMILY MULTIDRUG TRANSPORTER MFSC"/>
    <property type="match status" value="1"/>
</dbReference>
<dbReference type="InterPro" id="IPR036259">
    <property type="entry name" value="MFS_trans_sf"/>
</dbReference>
<dbReference type="GO" id="GO:0022857">
    <property type="term" value="F:transmembrane transporter activity"/>
    <property type="evidence" value="ECO:0007669"/>
    <property type="project" value="InterPro"/>
</dbReference>
<feature type="transmembrane region" description="Helical" evidence="6">
    <location>
        <begin position="435"/>
        <end position="460"/>
    </location>
</feature>
<proteinExistence type="predicted"/>
<dbReference type="Pfam" id="PF07690">
    <property type="entry name" value="MFS_1"/>
    <property type="match status" value="1"/>
</dbReference>
<dbReference type="GO" id="GO:0005886">
    <property type="term" value="C:plasma membrane"/>
    <property type="evidence" value="ECO:0007669"/>
    <property type="project" value="UniProtKB-SubCell"/>
</dbReference>
<comment type="caution">
    <text evidence="8">The sequence shown here is derived from an EMBL/GenBank/DDBJ whole genome shotgun (WGS) entry which is preliminary data.</text>
</comment>
<dbReference type="AlphaFoldDB" id="A0A937RTA0"/>
<dbReference type="Proteomes" id="UP000604475">
    <property type="component" value="Unassembled WGS sequence"/>
</dbReference>
<dbReference type="Gene3D" id="1.20.1720.10">
    <property type="entry name" value="Multidrug resistance protein D"/>
    <property type="match status" value="1"/>
</dbReference>
<feature type="transmembrane region" description="Helical" evidence="6">
    <location>
        <begin position="26"/>
        <end position="45"/>
    </location>
</feature>
<dbReference type="CDD" id="cd17321">
    <property type="entry name" value="MFS_MMR_MDR_like"/>
    <property type="match status" value="1"/>
</dbReference>
<keyword evidence="9" id="KW-1185">Reference proteome</keyword>
<comment type="subcellular location">
    <subcellularLocation>
        <location evidence="1">Cell membrane</location>
        <topology evidence="1">Multi-pass membrane protein</topology>
    </subcellularLocation>
</comment>
<feature type="transmembrane region" description="Helical" evidence="6">
    <location>
        <begin position="225"/>
        <end position="245"/>
    </location>
</feature>
<protein>
    <submittedName>
        <fullName evidence="8">MFS transporter</fullName>
    </submittedName>
</protein>
<keyword evidence="4 6" id="KW-0472">Membrane</keyword>
<gene>
    <name evidence="8" type="ORF">I7412_35535</name>
</gene>
<feature type="transmembrane region" description="Helical" evidence="6">
    <location>
        <begin position="266"/>
        <end position="291"/>
    </location>
</feature>
<evidence type="ECO:0000313" key="8">
    <source>
        <dbReference type="EMBL" id="MBL7632378.1"/>
    </source>
</evidence>
<feature type="transmembrane region" description="Helical" evidence="6">
    <location>
        <begin position="194"/>
        <end position="213"/>
    </location>
</feature>
<name>A0A937RTA0_9ACTN</name>
<evidence type="ECO:0000313" key="9">
    <source>
        <dbReference type="Proteomes" id="UP000604475"/>
    </source>
</evidence>
<keyword evidence="2 6" id="KW-0812">Transmembrane</keyword>
<accession>A0A937RTA0</accession>
<evidence type="ECO:0000256" key="6">
    <source>
        <dbReference type="SAM" id="Phobius"/>
    </source>
</evidence>
<evidence type="ECO:0000256" key="1">
    <source>
        <dbReference type="ARBA" id="ARBA00004651"/>
    </source>
</evidence>
<feature type="transmembrane region" description="Helical" evidence="6">
    <location>
        <begin position="406"/>
        <end position="423"/>
    </location>
</feature>
<feature type="transmembrane region" description="Helical" evidence="6">
    <location>
        <begin position="330"/>
        <end position="350"/>
    </location>
</feature>
<dbReference type="Gene3D" id="1.20.1250.20">
    <property type="entry name" value="MFS general substrate transporter like domains"/>
    <property type="match status" value="1"/>
</dbReference>
<dbReference type="EMBL" id="JAEACQ010000316">
    <property type="protein sequence ID" value="MBL7632378.1"/>
    <property type="molecule type" value="Genomic_DNA"/>
</dbReference>
<feature type="transmembrane region" description="Helical" evidence="6">
    <location>
        <begin position="82"/>
        <end position="103"/>
    </location>
</feature>
<evidence type="ECO:0000256" key="2">
    <source>
        <dbReference type="ARBA" id="ARBA00022692"/>
    </source>
</evidence>
<feature type="transmembrane region" description="Helical" evidence="6">
    <location>
        <begin position="362"/>
        <end position="385"/>
    </location>
</feature>
<dbReference type="InterPro" id="IPR011701">
    <property type="entry name" value="MFS"/>
</dbReference>
<evidence type="ECO:0000256" key="3">
    <source>
        <dbReference type="ARBA" id="ARBA00022989"/>
    </source>
</evidence>
<feature type="transmembrane region" description="Helical" evidence="6">
    <location>
        <begin position="115"/>
        <end position="133"/>
    </location>
</feature>
<evidence type="ECO:0000256" key="5">
    <source>
        <dbReference type="SAM" id="MobiDB-lite"/>
    </source>
</evidence>
<feature type="transmembrane region" description="Helical" evidence="6">
    <location>
        <begin position="303"/>
        <end position="323"/>
    </location>
</feature>
<organism evidence="8 9">
    <name type="scientific">Frankia nepalensis</name>
    <dbReference type="NCBI Taxonomy" id="1836974"/>
    <lineage>
        <taxon>Bacteria</taxon>
        <taxon>Bacillati</taxon>
        <taxon>Actinomycetota</taxon>
        <taxon>Actinomycetes</taxon>
        <taxon>Frankiales</taxon>
        <taxon>Frankiaceae</taxon>
        <taxon>Frankia</taxon>
    </lineage>
</organism>
<dbReference type="PANTHER" id="PTHR42718:SF39">
    <property type="entry name" value="ACTINORHODIN TRANSPORTER-RELATED"/>
    <property type="match status" value="1"/>
</dbReference>
<evidence type="ECO:0000259" key="7">
    <source>
        <dbReference type="PROSITE" id="PS50850"/>
    </source>
</evidence>
<evidence type="ECO:0000256" key="4">
    <source>
        <dbReference type="ARBA" id="ARBA00023136"/>
    </source>
</evidence>
<dbReference type="SUPFAM" id="SSF103473">
    <property type="entry name" value="MFS general substrate transporter"/>
    <property type="match status" value="1"/>
</dbReference>
<feature type="region of interest" description="Disordered" evidence="5">
    <location>
        <begin position="468"/>
        <end position="530"/>
    </location>
</feature>
<dbReference type="PROSITE" id="PS50850">
    <property type="entry name" value="MFS"/>
    <property type="match status" value="1"/>
</dbReference>
<feature type="domain" description="Major facilitator superfamily (MFS) profile" evidence="7">
    <location>
        <begin position="1"/>
        <end position="465"/>
    </location>
</feature>
<dbReference type="InterPro" id="IPR020846">
    <property type="entry name" value="MFS_dom"/>
</dbReference>
<feature type="transmembrane region" description="Helical" evidence="6">
    <location>
        <begin position="145"/>
        <end position="165"/>
    </location>
</feature>
<keyword evidence="3 6" id="KW-1133">Transmembrane helix</keyword>